<sequence>MAGRGKGKIGEIKARERSSSCGQIEEWVKGGKRKLEEDTGEGRGEEMEKEERKVFQPLKRLNRSPREWEKGIKDDVESAAEEKKGSREDIYCMQMEERGKERGEDRDLWKEIKILEGRIERQDREVEVMKRELERMKSREKDWKKERREWKEKIEELEGRMKVNKEEGGNDK</sequence>
<gene>
    <name evidence="3" type="ORF">RF55_10704</name>
</gene>
<dbReference type="AlphaFoldDB" id="A0A0J7KHA0"/>
<accession>A0A0J7KHA0</accession>
<comment type="caution">
    <text evidence="3">The sequence shown here is derived from an EMBL/GenBank/DDBJ whole genome shotgun (WGS) entry which is preliminary data.</text>
</comment>
<reference evidence="3 4" key="1">
    <citation type="submission" date="2015-04" db="EMBL/GenBank/DDBJ databases">
        <title>Lasius niger genome sequencing.</title>
        <authorList>
            <person name="Konorov E.A."/>
            <person name="Nikitin M.A."/>
            <person name="Kirill M.V."/>
            <person name="Chang P."/>
        </authorList>
    </citation>
    <scope>NUCLEOTIDE SEQUENCE [LARGE SCALE GENOMIC DNA]</scope>
    <source>
        <tissue evidence="3">Whole</tissue>
    </source>
</reference>
<feature type="compositionally biased region" description="Basic and acidic residues" evidence="2">
    <location>
        <begin position="26"/>
        <end position="54"/>
    </location>
</feature>
<keyword evidence="1" id="KW-0175">Coiled coil</keyword>
<dbReference type="EMBL" id="LBMM01007532">
    <property type="protein sequence ID" value="KMQ89642.1"/>
    <property type="molecule type" value="Genomic_DNA"/>
</dbReference>
<feature type="region of interest" description="Disordered" evidence="2">
    <location>
        <begin position="1"/>
        <end position="54"/>
    </location>
</feature>
<evidence type="ECO:0000256" key="2">
    <source>
        <dbReference type="SAM" id="MobiDB-lite"/>
    </source>
</evidence>
<dbReference type="Proteomes" id="UP000036403">
    <property type="component" value="Unassembled WGS sequence"/>
</dbReference>
<feature type="coiled-coil region" evidence="1">
    <location>
        <begin position="112"/>
        <end position="167"/>
    </location>
</feature>
<proteinExistence type="predicted"/>
<keyword evidence="4" id="KW-1185">Reference proteome</keyword>
<dbReference type="PaxDb" id="67767-A0A0J7KHA0"/>
<evidence type="ECO:0000313" key="4">
    <source>
        <dbReference type="Proteomes" id="UP000036403"/>
    </source>
</evidence>
<name>A0A0J7KHA0_LASNI</name>
<organism evidence="3 4">
    <name type="scientific">Lasius niger</name>
    <name type="common">Black garden ant</name>
    <dbReference type="NCBI Taxonomy" id="67767"/>
    <lineage>
        <taxon>Eukaryota</taxon>
        <taxon>Metazoa</taxon>
        <taxon>Ecdysozoa</taxon>
        <taxon>Arthropoda</taxon>
        <taxon>Hexapoda</taxon>
        <taxon>Insecta</taxon>
        <taxon>Pterygota</taxon>
        <taxon>Neoptera</taxon>
        <taxon>Endopterygota</taxon>
        <taxon>Hymenoptera</taxon>
        <taxon>Apocrita</taxon>
        <taxon>Aculeata</taxon>
        <taxon>Formicoidea</taxon>
        <taxon>Formicidae</taxon>
        <taxon>Formicinae</taxon>
        <taxon>Lasius</taxon>
        <taxon>Lasius</taxon>
    </lineage>
</organism>
<feature type="compositionally biased region" description="Basic and acidic residues" evidence="2">
    <location>
        <begin position="8"/>
        <end position="18"/>
    </location>
</feature>
<protein>
    <submittedName>
        <fullName evidence="3">Uncharacterized protein</fullName>
    </submittedName>
</protein>
<evidence type="ECO:0000313" key="3">
    <source>
        <dbReference type="EMBL" id="KMQ89642.1"/>
    </source>
</evidence>
<evidence type="ECO:0000256" key="1">
    <source>
        <dbReference type="SAM" id="Coils"/>
    </source>
</evidence>